<dbReference type="PANTHER" id="PTHR33841:SF5">
    <property type="entry name" value="DNA METHYLASE (MODIFICATION METHYLASE) (METHYLTRANSFERASE)-RELATED"/>
    <property type="match status" value="1"/>
</dbReference>
<dbReference type="InterPro" id="IPR029063">
    <property type="entry name" value="SAM-dependent_MTases_sf"/>
</dbReference>
<dbReference type="Proteomes" id="UP001218170">
    <property type="component" value="Unassembled WGS sequence"/>
</dbReference>
<keyword evidence="6" id="KW-1185">Reference proteome</keyword>
<evidence type="ECO:0000259" key="4">
    <source>
        <dbReference type="Pfam" id="PF02384"/>
    </source>
</evidence>
<organism evidence="5 6">
    <name type="scientific">Microbacterium thalli</name>
    <dbReference type="NCBI Taxonomy" id="3027921"/>
    <lineage>
        <taxon>Bacteria</taxon>
        <taxon>Bacillati</taxon>
        <taxon>Actinomycetota</taxon>
        <taxon>Actinomycetes</taxon>
        <taxon>Micrococcales</taxon>
        <taxon>Microbacteriaceae</taxon>
        <taxon>Microbacterium</taxon>
    </lineage>
</organism>
<comment type="caution">
    <text evidence="5">The sequence shown here is derived from an EMBL/GenBank/DDBJ whole genome shotgun (WGS) entry which is preliminary data.</text>
</comment>
<dbReference type="PANTHER" id="PTHR33841">
    <property type="entry name" value="DNA METHYLTRANSFERASE YEEA-RELATED"/>
    <property type="match status" value="1"/>
</dbReference>
<sequence>MAKLGAWGAGAHHDEQLVKSRQRVADHGEVFTPRWLVDDMLDLVKSETERIDSRFLEPACGSGNFLVPVLERKLAAVQARHGRSDFEKRHYALFALMCVYGIELLDDNAAECRANLAATFARYISPSEGIWLRAAEAVLAVNIVQGDAIAMTDATDGHIVFAEWGYLGRGKYQRRDFRFDDLTQRASASVGLFEAFEEHEIFSPIRTYPPMTVQELAA</sequence>
<evidence type="ECO:0000256" key="2">
    <source>
        <dbReference type="ARBA" id="ARBA00022679"/>
    </source>
</evidence>
<accession>A0ABT5SHN9</accession>
<evidence type="ECO:0000313" key="5">
    <source>
        <dbReference type="EMBL" id="MDD7961398.1"/>
    </source>
</evidence>
<dbReference type="Gene3D" id="3.40.50.150">
    <property type="entry name" value="Vaccinia Virus protein VP39"/>
    <property type="match status" value="1"/>
</dbReference>
<evidence type="ECO:0000256" key="3">
    <source>
        <dbReference type="ARBA" id="ARBA00022691"/>
    </source>
</evidence>
<feature type="domain" description="DNA methylase adenine-specific" evidence="4">
    <location>
        <begin position="23"/>
        <end position="71"/>
    </location>
</feature>
<dbReference type="EMBL" id="JAQZCI010000001">
    <property type="protein sequence ID" value="MDD7961398.1"/>
    <property type="molecule type" value="Genomic_DNA"/>
</dbReference>
<dbReference type="InterPro" id="IPR003356">
    <property type="entry name" value="DNA_methylase_A-5"/>
</dbReference>
<dbReference type="InterPro" id="IPR050953">
    <property type="entry name" value="N4_N6_ade-DNA_methylase"/>
</dbReference>
<dbReference type="Pfam" id="PF02384">
    <property type="entry name" value="N6_Mtase"/>
    <property type="match status" value="1"/>
</dbReference>
<reference evidence="5 6" key="1">
    <citation type="submission" date="2023-02" db="EMBL/GenBank/DDBJ databases">
        <title>Study of novel species of the Microbacterium genus.</title>
        <authorList>
            <person name="Arroyo-Herrera I."/>
            <person name="Roman-Ponce B."/>
            <person name="Vasquez-Murrieta M.S."/>
        </authorList>
    </citation>
    <scope>NUCLEOTIDE SEQUENCE [LARGE SCALE GENOMIC DNA]</scope>
    <source>
        <strain evidence="5 6">NE1TT3</strain>
    </source>
</reference>
<gene>
    <name evidence="5" type="ORF">PUW80_03430</name>
</gene>
<dbReference type="GO" id="GO:0008168">
    <property type="term" value="F:methyltransferase activity"/>
    <property type="evidence" value="ECO:0007669"/>
    <property type="project" value="UniProtKB-KW"/>
</dbReference>
<proteinExistence type="predicted"/>
<keyword evidence="2" id="KW-0808">Transferase</keyword>
<keyword evidence="3" id="KW-0949">S-adenosyl-L-methionine</keyword>
<dbReference type="RefSeq" id="WP_274263902.1">
    <property type="nucleotide sequence ID" value="NZ_JAQZCI010000001.1"/>
</dbReference>
<protein>
    <submittedName>
        <fullName evidence="5">N-6 DNA methylase</fullName>
    </submittedName>
</protein>
<dbReference type="GO" id="GO:0032259">
    <property type="term" value="P:methylation"/>
    <property type="evidence" value="ECO:0007669"/>
    <property type="project" value="UniProtKB-KW"/>
</dbReference>
<dbReference type="PRINTS" id="PR00507">
    <property type="entry name" value="N12N6MTFRASE"/>
</dbReference>
<keyword evidence="1 5" id="KW-0489">Methyltransferase</keyword>
<dbReference type="SUPFAM" id="SSF53335">
    <property type="entry name" value="S-adenosyl-L-methionine-dependent methyltransferases"/>
    <property type="match status" value="1"/>
</dbReference>
<name>A0ABT5SHN9_9MICO</name>
<evidence type="ECO:0000256" key="1">
    <source>
        <dbReference type="ARBA" id="ARBA00022603"/>
    </source>
</evidence>
<evidence type="ECO:0000313" key="6">
    <source>
        <dbReference type="Proteomes" id="UP001218170"/>
    </source>
</evidence>